<proteinExistence type="predicted"/>
<evidence type="ECO:0000313" key="2">
    <source>
        <dbReference type="Proteomes" id="UP000053923"/>
    </source>
</evidence>
<name>A0A101JGQ4_9ACTN</name>
<dbReference type="AlphaFoldDB" id="A0A101JGQ4"/>
<accession>A0A101JGQ4</accession>
<comment type="caution">
    <text evidence="1">The sequence shown here is derived from an EMBL/GenBank/DDBJ whole genome shotgun (WGS) entry which is preliminary data.</text>
</comment>
<sequence>MWPDGYYVTYNMFTAGPQPRTGLGSKVCALDRARMLTGAAATQQCFDVNIDGFIPADLDGSTPPPAGAPNVQVAPRLSNTTLAYTKYHVDWGNPAQSTVTGGAINVAPYTVACAGQPRLTCVPQGGTTQQLETFSERMMYRLAYRNYGIHESLVVNHSINAGTSVGVRWYELRLVGGDPVVHQQGTYAPDGTFRWMGSVAQDRAGNIALGYSQSSSTTHPSIRFTGRLANDPLGEMTLGETIVITGGGSQIGSARWGDYTSMAVDPDDDCKMWYTNQYIPADGVANWHTRIASFTLPTCLSSS</sequence>
<reference evidence="2" key="1">
    <citation type="submission" date="2015-10" db="EMBL/GenBank/DDBJ databases">
        <authorList>
            <person name="Ju K.-S."/>
            <person name="Doroghazi J.R."/>
            <person name="Metcalf W.W."/>
        </authorList>
    </citation>
    <scope>NUCLEOTIDE SEQUENCE [LARGE SCALE GENOMIC DNA]</scope>
    <source>
        <strain evidence="2">NRRL 3151</strain>
    </source>
</reference>
<gene>
    <name evidence="1" type="ORF">ADL12_31995</name>
</gene>
<organism evidence="1 2">
    <name type="scientific">Streptomyces regalis</name>
    <dbReference type="NCBI Taxonomy" id="68262"/>
    <lineage>
        <taxon>Bacteria</taxon>
        <taxon>Bacillati</taxon>
        <taxon>Actinomycetota</taxon>
        <taxon>Actinomycetes</taxon>
        <taxon>Kitasatosporales</taxon>
        <taxon>Streptomycetaceae</taxon>
        <taxon>Streptomyces</taxon>
    </lineage>
</organism>
<evidence type="ECO:0000313" key="1">
    <source>
        <dbReference type="EMBL" id="KUL26584.1"/>
    </source>
</evidence>
<dbReference type="EMBL" id="LLZG01000361">
    <property type="protein sequence ID" value="KUL26584.1"/>
    <property type="molecule type" value="Genomic_DNA"/>
</dbReference>
<protein>
    <submittedName>
        <fullName evidence="1">Uncharacterized protein</fullName>
    </submittedName>
</protein>
<keyword evidence="2" id="KW-1185">Reference proteome</keyword>
<dbReference type="Proteomes" id="UP000053923">
    <property type="component" value="Unassembled WGS sequence"/>
</dbReference>